<keyword evidence="1" id="KW-0472">Membrane</keyword>
<feature type="transmembrane region" description="Helical" evidence="1">
    <location>
        <begin position="366"/>
        <end position="390"/>
    </location>
</feature>
<evidence type="ECO:0000313" key="3">
    <source>
        <dbReference type="Proteomes" id="UP000554235"/>
    </source>
</evidence>
<evidence type="ECO:0000313" key="2">
    <source>
        <dbReference type="EMBL" id="KAF4461325.1"/>
    </source>
</evidence>
<dbReference type="Proteomes" id="UP000554235">
    <property type="component" value="Unassembled WGS sequence"/>
</dbReference>
<reference evidence="2 3" key="1">
    <citation type="submission" date="2020-01" db="EMBL/GenBank/DDBJ databases">
        <title>Identification and distribution of gene clusters putatively required for synthesis of sphingolipid metabolism inhibitors in phylogenetically diverse species of the filamentous fungus Fusarium.</title>
        <authorList>
            <person name="Kim H.-S."/>
            <person name="Busman M."/>
            <person name="Brown D.W."/>
            <person name="Divon H."/>
            <person name="Uhlig S."/>
            <person name="Proctor R.H."/>
        </authorList>
    </citation>
    <scope>NUCLEOTIDE SEQUENCE [LARGE SCALE GENOMIC DNA]</scope>
    <source>
        <strain evidence="2 3">NRRL 20459</strain>
    </source>
</reference>
<keyword evidence="1" id="KW-0812">Transmembrane</keyword>
<protein>
    <submittedName>
        <fullName evidence="2">Uncharacterized protein</fullName>
    </submittedName>
</protein>
<sequence>MSYNDAEKQVSTTVTDAVKPASPQTVRDKIKFAQEEKKTRLFCYKIATSSGNVTGADNDQTGQWCDRAGALQFLEKLAPDPWTEKRGENGAPLGPSFTLIGGLGNGTFHPLSLDGDIFTKITRVLHLPDRIREVIGSIHGVFSRFVEYDDDDKPKSLLIFLSTSKAPVREIFCALRIVPSLESVTCLLFDDQEADLRRVIDLVRDSTAGLAWRNPVAFLTILLKECGRTSELKRGPLDLNLLGAEILTKSTPWKKKLQSTPNDFLKTTGQLNVTYNNLLFVARAVDAEIDAWQFLRQMAKDEQLGAWLRAAASKREWNEMLDDIDFEMAHTQSRKAQIMCLKERMGIQVNVISNLIAHQESSQTNLIAVVALIFAPAGLVASIFSAGLFVTNDRSWIAYVASTLPVTAVILMGGLYFLHLQILMRVWQALRSLIKLEGNHRRETGIEDSRT</sequence>
<proteinExistence type="predicted"/>
<organism evidence="2 3">
    <name type="scientific">Fusarium albosuccineum</name>
    <dbReference type="NCBI Taxonomy" id="1237068"/>
    <lineage>
        <taxon>Eukaryota</taxon>
        <taxon>Fungi</taxon>
        <taxon>Dikarya</taxon>
        <taxon>Ascomycota</taxon>
        <taxon>Pezizomycotina</taxon>
        <taxon>Sordariomycetes</taxon>
        <taxon>Hypocreomycetidae</taxon>
        <taxon>Hypocreales</taxon>
        <taxon>Nectriaceae</taxon>
        <taxon>Fusarium</taxon>
        <taxon>Fusarium decemcellulare species complex</taxon>
    </lineage>
</organism>
<keyword evidence="3" id="KW-1185">Reference proteome</keyword>
<gene>
    <name evidence="2" type="ORF">FALBO_11884</name>
</gene>
<dbReference type="OrthoDB" id="4804426at2759"/>
<feature type="transmembrane region" description="Helical" evidence="1">
    <location>
        <begin position="396"/>
        <end position="418"/>
    </location>
</feature>
<name>A0A8H4P6S8_9HYPO</name>
<accession>A0A8H4P6S8</accession>
<dbReference type="EMBL" id="JAADYS010001741">
    <property type="protein sequence ID" value="KAF4461325.1"/>
    <property type="molecule type" value="Genomic_DNA"/>
</dbReference>
<keyword evidence="1" id="KW-1133">Transmembrane helix</keyword>
<dbReference type="AlphaFoldDB" id="A0A8H4P6S8"/>
<comment type="caution">
    <text evidence="2">The sequence shown here is derived from an EMBL/GenBank/DDBJ whole genome shotgun (WGS) entry which is preliminary data.</text>
</comment>
<evidence type="ECO:0000256" key="1">
    <source>
        <dbReference type="SAM" id="Phobius"/>
    </source>
</evidence>